<evidence type="ECO:0000313" key="6">
    <source>
        <dbReference type="EMBL" id="GCC37693.1"/>
    </source>
</evidence>
<evidence type="ECO:0000256" key="3">
    <source>
        <dbReference type="SAM" id="MobiDB-lite"/>
    </source>
</evidence>
<dbReference type="GO" id="GO:0005634">
    <property type="term" value="C:nucleus"/>
    <property type="evidence" value="ECO:0007669"/>
    <property type="project" value="TreeGrafter"/>
</dbReference>
<dbReference type="PANTHER" id="PTHR21669">
    <property type="entry name" value="CAPZ-INTERACTING PROTEIN AND RELATED PROTEINS"/>
    <property type="match status" value="1"/>
</dbReference>
<comment type="caution">
    <text evidence="6">The sequence shown here is derived from an EMBL/GenBank/DDBJ whole genome shotgun (WGS) entry which is preliminary data.</text>
</comment>
<dbReference type="PANTHER" id="PTHR21669:SF12">
    <property type="entry name" value="UBINUCLEIN-1"/>
    <property type="match status" value="1"/>
</dbReference>
<comment type="similarity">
    <text evidence="1">Belongs to the ubinuclein family.</text>
</comment>
<dbReference type="InterPro" id="IPR014840">
    <property type="entry name" value="HRD"/>
</dbReference>
<feature type="compositionally biased region" description="Basic residues" evidence="3">
    <location>
        <begin position="197"/>
        <end position="209"/>
    </location>
</feature>
<dbReference type="Pfam" id="PF14075">
    <property type="entry name" value="UBN_AB"/>
    <property type="match status" value="1"/>
</dbReference>
<keyword evidence="7" id="KW-1185">Reference proteome</keyword>
<keyword evidence="2" id="KW-0597">Phosphoprotein</keyword>
<feature type="region of interest" description="Disordered" evidence="3">
    <location>
        <begin position="277"/>
        <end position="303"/>
    </location>
</feature>
<feature type="region of interest" description="Disordered" evidence="3">
    <location>
        <begin position="679"/>
        <end position="711"/>
    </location>
</feature>
<dbReference type="InterPro" id="IPR026947">
    <property type="entry name" value="UBN_middle_dom"/>
</dbReference>
<dbReference type="OrthoDB" id="68076at2759"/>
<feature type="domain" description="Hpc2-related" evidence="4">
    <location>
        <begin position="130"/>
        <end position="181"/>
    </location>
</feature>
<dbReference type="STRING" id="137246.A0A401T4U7"/>
<feature type="compositionally biased region" description="Polar residues" evidence="3">
    <location>
        <begin position="679"/>
        <end position="694"/>
    </location>
</feature>
<feature type="compositionally biased region" description="Acidic residues" evidence="3">
    <location>
        <begin position="30"/>
        <end position="44"/>
    </location>
</feature>
<evidence type="ECO:0000256" key="1">
    <source>
        <dbReference type="ARBA" id="ARBA00009911"/>
    </source>
</evidence>
<dbReference type="AlphaFoldDB" id="A0A401T4U7"/>
<accession>A0A401T4U7</accession>
<feature type="region of interest" description="Disordered" evidence="3">
    <location>
        <begin position="185"/>
        <end position="254"/>
    </location>
</feature>
<evidence type="ECO:0000259" key="4">
    <source>
        <dbReference type="Pfam" id="PF08729"/>
    </source>
</evidence>
<evidence type="ECO:0000313" key="7">
    <source>
        <dbReference type="Proteomes" id="UP000287033"/>
    </source>
</evidence>
<evidence type="ECO:0000259" key="5">
    <source>
        <dbReference type="Pfam" id="PF14075"/>
    </source>
</evidence>
<proteinExistence type="inferred from homology"/>
<sequence>MAEPRRVSLTTLPVSAPLLKKKKEDKEEVAAAEEEDDEEEEGGGEEATAVVVLKGEIAAVTSRHTLALFESSEKSCPENIANNEGSEINILLKAEKDASKHFDAPFTDDKREEIEALAKKFEEKYGPKKRRKDRIQDLIDMGYGYDETDPFIDNSEAYDELVPASLTTKLGGFYINSGTLQFRQASESDGDEDFVKDKKKTKSPKKRKLKEGNEKTKKRKKDDGREREKKAQKSKISKQAGFMPLNVHKEDKKKKKKYMGTLGVKEMLKKFEKEKEALKKREDQKTFPTSQTMVGTPHEADNSSININVSDPLLSLIGSANESDLLKVASTVELEIDLERLLNESPPGSPLNDFDDGSDPLPILQYSTAGQTPKQVPTLPEGLPALLEKRIKELTEAAKASEGEGKQKFFTQDVNNILLNIELQSRELNSQIRSGVYAHLASFLPCSKDTLLKRAKKLHMNEQTGEKWLVKTGECLMQDGRLKEPIHKLKEAVGKAMPNQIAKYQEDCQAHSQAKIAKMLGEDKDQKERMFSDDEDDEDKLGRRVVGPRKKFHWNDEIRELLCSVVRTKMACCEQERNKSQSAEDYLKAFLESEVKPLWPKGWMQARTLFKESRKVHAHVTSIPTKKKVIAAPKTKVKDQMHKTERKLQQTSIPIHCSNAASLIQGSCTPPVTPLNVPVSSTAGQSSSNTTTPQSFSLDDSLDEDLPNNQPSLEDVSVALAALNDAAGGNKNFSSLVSNSLNDKIMVAASSEEKKHVQKVPTLSSVPSAAAQSHSPLNLLAEQALALGQLSQERTSENTTSLITAFKNHSSANSKGFTETLQNKPKHLGMQRTSQSQGQNQVSTATGGMLSLQATTGGALLASSPSLSLLSPSFNTANQKITSATLSQASLGMMPGIVPMHFTFPTVLTLGSDSTPKSAVSTDAIVTGPAPGTFHHGLAHSIFAGLHTTPHHAVQLPHAVLPTHIQQSLQDGNKIHGEASSMQRKMQ</sequence>
<gene>
    <name evidence="6" type="ORF">chiPu_0016199</name>
</gene>
<feature type="region of interest" description="Disordered" evidence="3">
    <location>
        <begin position="19"/>
        <end position="47"/>
    </location>
</feature>
<reference evidence="6 7" key="1">
    <citation type="journal article" date="2018" name="Nat. Ecol. Evol.">
        <title>Shark genomes provide insights into elasmobranch evolution and the origin of vertebrates.</title>
        <authorList>
            <person name="Hara Y"/>
            <person name="Yamaguchi K"/>
            <person name="Onimaru K"/>
            <person name="Kadota M"/>
            <person name="Koyanagi M"/>
            <person name="Keeley SD"/>
            <person name="Tatsumi K"/>
            <person name="Tanaka K"/>
            <person name="Motone F"/>
            <person name="Kageyama Y"/>
            <person name="Nozu R"/>
            <person name="Adachi N"/>
            <person name="Nishimura O"/>
            <person name="Nakagawa R"/>
            <person name="Tanegashima C"/>
            <person name="Kiyatake I"/>
            <person name="Matsumoto R"/>
            <person name="Murakumo K"/>
            <person name="Nishida K"/>
            <person name="Terakita A"/>
            <person name="Kuratani S"/>
            <person name="Sato K"/>
            <person name="Hyodo S Kuraku.S."/>
        </authorList>
    </citation>
    <scope>NUCLEOTIDE SEQUENCE [LARGE SCALE GENOMIC DNA]</scope>
</reference>
<feature type="domain" description="Ubinuclein middle" evidence="5">
    <location>
        <begin position="379"/>
        <end position="611"/>
    </location>
</feature>
<dbReference type="GO" id="GO:0006325">
    <property type="term" value="P:chromatin organization"/>
    <property type="evidence" value="ECO:0007669"/>
    <property type="project" value="TreeGrafter"/>
</dbReference>
<protein>
    <recommendedName>
        <fullName evidence="8">Ubinuclein middle domain-containing protein</fullName>
    </recommendedName>
</protein>
<name>A0A401T4U7_CHIPU</name>
<evidence type="ECO:0000256" key="2">
    <source>
        <dbReference type="ARBA" id="ARBA00022553"/>
    </source>
</evidence>
<organism evidence="6 7">
    <name type="scientific">Chiloscyllium punctatum</name>
    <name type="common">Brownbanded bambooshark</name>
    <name type="synonym">Hemiscyllium punctatum</name>
    <dbReference type="NCBI Taxonomy" id="137246"/>
    <lineage>
        <taxon>Eukaryota</taxon>
        <taxon>Metazoa</taxon>
        <taxon>Chordata</taxon>
        <taxon>Craniata</taxon>
        <taxon>Vertebrata</taxon>
        <taxon>Chondrichthyes</taxon>
        <taxon>Elasmobranchii</taxon>
        <taxon>Galeomorphii</taxon>
        <taxon>Galeoidea</taxon>
        <taxon>Orectolobiformes</taxon>
        <taxon>Hemiscylliidae</taxon>
        <taxon>Chiloscyllium</taxon>
    </lineage>
</organism>
<dbReference type="OMA" id="FHHGLAH"/>
<dbReference type="Proteomes" id="UP000287033">
    <property type="component" value="Unassembled WGS sequence"/>
</dbReference>
<evidence type="ECO:0008006" key="8">
    <source>
        <dbReference type="Google" id="ProtNLM"/>
    </source>
</evidence>
<dbReference type="Pfam" id="PF08729">
    <property type="entry name" value="HUN"/>
    <property type="match status" value="1"/>
</dbReference>
<dbReference type="EMBL" id="BEZZ01001042">
    <property type="protein sequence ID" value="GCC37693.1"/>
    <property type="molecule type" value="Genomic_DNA"/>
</dbReference>
<feature type="compositionally biased region" description="Basic and acidic residues" evidence="3">
    <location>
        <begin position="210"/>
        <end position="231"/>
    </location>
</feature>